<dbReference type="AlphaFoldDB" id="A0A812WT02"/>
<organism evidence="1 2">
    <name type="scientific">Symbiodinium pilosum</name>
    <name type="common">Dinoflagellate</name>
    <dbReference type="NCBI Taxonomy" id="2952"/>
    <lineage>
        <taxon>Eukaryota</taxon>
        <taxon>Sar</taxon>
        <taxon>Alveolata</taxon>
        <taxon>Dinophyceae</taxon>
        <taxon>Suessiales</taxon>
        <taxon>Symbiodiniaceae</taxon>
        <taxon>Symbiodinium</taxon>
    </lineage>
</organism>
<gene>
    <name evidence="1" type="ORF">SPIL2461_LOCUS19057</name>
</gene>
<reference evidence="1" key="1">
    <citation type="submission" date="2021-02" db="EMBL/GenBank/DDBJ databases">
        <authorList>
            <person name="Dougan E. K."/>
            <person name="Rhodes N."/>
            <person name="Thang M."/>
            <person name="Chan C."/>
        </authorList>
    </citation>
    <scope>NUCLEOTIDE SEQUENCE</scope>
</reference>
<evidence type="ECO:0000313" key="1">
    <source>
        <dbReference type="EMBL" id="CAE7683134.1"/>
    </source>
</evidence>
<name>A0A812WT02_SYMPI</name>
<keyword evidence="2" id="KW-1185">Reference proteome</keyword>
<protein>
    <submittedName>
        <fullName evidence="1">Uncharacterized protein</fullName>
    </submittedName>
</protein>
<comment type="caution">
    <text evidence="1">The sequence shown here is derived from an EMBL/GenBank/DDBJ whole genome shotgun (WGS) entry which is preliminary data.</text>
</comment>
<accession>A0A812WT02</accession>
<dbReference type="EMBL" id="CAJNIZ010044254">
    <property type="protein sequence ID" value="CAE7683134.1"/>
    <property type="molecule type" value="Genomic_DNA"/>
</dbReference>
<dbReference type="Proteomes" id="UP000649617">
    <property type="component" value="Unassembled WGS sequence"/>
</dbReference>
<evidence type="ECO:0000313" key="2">
    <source>
        <dbReference type="Proteomes" id="UP000649617"/>
    </source>
</evidence>
<sequence length="111" mass="12391">MHLHGAQLDHHHGPGLAWREDNVHGKAKCRALCGERIQMPPTQADWTEARGPSRHVPAELDLKVKLSVGEWSAGLRHGYFPRWAGERDGTANLKNFSFCSVQGGVKENQCR</sequence>
<proteinExistence type="predicted"/>